<accession>A0A9W8JYW9</accession>
<evidence type="ECO:0000313" key="2">
    <source>
        <dbReference type="EMBL" id="KAJ3507768.1"/>
    </source>
</evidence>
<evidence type="ECO:0000256" key="1">
    <source>
        <dbReference type="SAM" id="Phobius"/>
    </source>
</evidence>
<keyword evidence="1" id="KW-0812">Transmembrane</keyword>
<organism evidence="2 3">
    <name type="scientific">Agrocybe chaxingu</name>
    <dbReference type="NCBI Taxonomy" id="84603"/>
    <lineage>
        <taxon>Eukaryota</taxon>
        <taxon>Fungi</taxon>
        <taxon>Dikarya</taxon>
        <taxon>Basidiomycota</taxon>
        <taxon>Agaricomycotina</taxon>
        <taxon>Agaricomycetes</taxon>
        <taxon>Agaricomycetidae</taxon>
        <taxon>Agaricales</taxon>
        <taxon>Agaricineae</taxon>
        <taxon>Strophariaceae</taxon>
        <taxon>Agrocybe</taxon>
    </lineage>
</organism>
<keyword evidence="3" id="KW-1185">Reference proteome</keyword>
<dbReference type="EMBL" id="JANKHO010000627">
    <property type="protein sequence ID" value="KAJ3507768.1"/>
    <property type="molecule type" value="Genomic_DNA"/>
</dbReference>
<feature type="transmembrane region" description="Helical" evidence="1">
    <location>
        <begin position="290"/>
        <end position="311"/>
    </location>
</feature>
<name>A0A9W8JYW9_9AGAR</name>
<dbReference type="Proteomes" id="UP001148786">
    <property type="component" value="Unassembled WGS sequence"/>
</dbReference>
<feature type="transmembrane region" description="Helical" evidence="1">
    <location>
        <begin position="189"/>
        <end position="210"/>
    </location>
</feature>
<evidence type="ECO:0000313" key="3">
    <source>
        <dbReference type="Proteomes" id="UP001148786"/>
    </source>
</evidence>
<dbReference type="OrthoDB" id="2366471at2759"/>
<gene>
    <name evidence="2" type="ORF">NLJ89_g6121</name>
</gene>
<proteinExistence type="predicted"/>
<comment type="caution">
    <text evidence="2">The sequence shown here is derived from an EMBL/GenBank/DDBJ whole genome shotgun (WGS) entry which is preliminary data.</text>
</comment>
<keyword evidence="1" id="KW-0472">Membrane</keyword>
<feature type="transmembrane region" description="Helical" evidence="1">
    <location>
        <begin position="267"/>
        <end position="284"/>
    </location>
</feature>
<protein>
    <submittedName>
        <fullName evidence="2">Uncharacterized protein</fullName>
    </submittedName>
</protein>
<sequence length="430" mass="47397">MTLKIPLENSSFNLDVSGIAGFFGGEESFAAMSSVHLVRGRRWLGWYNSPGSYYVAKKYGVLAKSRVWDGLYPGVNVDPTTMLELDGKVGPRYVAAHSGTRMEKTGHLAYLLASHYSDLEVDQVIPGPSAKSEAHITIASLEEFKEFEGYPKLPADHLSPFDPIATVPIAFSVGASVMCAIFGDWYCFAMIILGVVCNGVSCFVIGSGVLKIKQPNPSPHSPPGDGVLFNAPGSRVILLKGSEKIISSITRGRFFLEYKSQSQYHDIGYSSVALTMQFLLQLFIVPQGQLFGQIMFLSSLGVSWIFNAYLASVDREDLQKRILMRVLLQKPTFRTVALPKWTSLVVFAAVYLQAKPEGTRGLLEQLIPNDTAVWRLVKSAVVEAVERNKDPSEVVAERNLDHLDNQERGLLEDMMKQASIGYNAGNDFKL</sequence>
<dbReference type="AlphaFoldDB" id="A0A9W8JYW9"/>
<reference evidence="2" key="1">
    <citation type="submission" date="2022-07" db="EMBL/GenBank/DDBJ databases">
        <title>Genome Sequence of Agrocybe chaxingu.</title>
        <authorList>
            <person name="Buettner E."/>
        </authorList>
    </citation>
    <scope>NUCLEOTIDE SEQUENCE</scope>
    <source>
        <strain evidence="2">MP-N11</strain>
    </source>
</reference>
<keyword evidence="1" id="KW-1133">Transmembrane helix</keyword>